<dbReference type="STRING" id="526222.Desal_0835"/>
<evidence type="ECO:0000313" key="2">
    <source>
        <dbReference type="Proteomes" id="UP000002601"/>
    </source>
</evidence>
<dbReference type="Proteomes" id="UP000002601">
    <property type="component" value="Chromosome"/>
</dbReference>
<keyword evidence="2" id="KW-1185">Reference proteome</keyword>
<dbReference type="RefSeq" id="WP_015850720.1">
    <property type="nucleotide sequence ID" value="NC_012881.1"/>
</dbReference>
<dbReference type="KEGG" id="dsa:Desal_0835"/>
<organism evidence="1 2">
    <name type="scientific">Maridesulfovibrio salexigens (strain ATCC 14822 / DSM 2638 / NCIMB 8403 / VKM B-1763)</name>
    <name type="common">Desulfovibrio salexigens</name>
    <dbReference type="NCBI Taxonomy" id="526222"/>
    <lineage>
        <taxon>Bacteria</taxon>
        <taxon>Pseudomonadati</taxon>
        <taxon>Thermodesulfobacteriota</taxon>
        <taxon>Desulfovibrionia</taxon>
        <taxon>Desulfovibrionales</taxon>
        <taxon>Desulfovibrionaceae</taxon>
        <taxon>Maridesulfovibrio</taxon>
    </lineage>
</organism>
<proteinExistence type="predicted"/>
<dbReference type="EMBL" id="CP001649">
    <property type="protein sequence ID" value="ACS78901.1"/>
    <property type="molecule type" value="Genomic_DNA"/>
</dbReference>
<dbReference type="HOGENOM" id="CLU_1641013_0_0_7"/>
<name>C6BZ77_MARSD</name>
<gene>
    <name evidence="1" type="ordered locus">Desal_0835</name>
</gene>
<reference evidence="1 2" key="1">
    <citation type="submission" date="2009-06" db="EMBL/GenBank/DDBJ databases">
        <title>Complete sequence of Desulfovibrio salexigens DSM 2638.</title>
        <authorList>
            <consortium name="US DOE Joint Genome Institute"/>
            <person name="Lucas S."/>
            <person name="Copeland A."/>
            <person name="Lapidus A."/>
            <person name="Glavina del Rio T."/>
            <person name="Tice H."/>
            <person name="Bruce D."/>
            <person name="Goodwin L."/>
            <person name="Pitluck S."/>
            <person name="Munk A.C."/>
            <person name="Brettin T."/>
            <person name="Detter J.C."/>
            <person name="Han C."/>
            <person name="Tapia R."/>
            <person name="Larimer F."/>
            <person name="Land M."/>
            <person name="Hauser L."/>
            <person name="Kyrpides N."/>
            <person name="Anderson I."/>
            <person name="Wall J.D."/>
            <person name="Arkin A.P."/>
            <person name="Dehal P."/>
            <person name="Chivian D."/>
            <person name="Giles B."/>
            <person name="Hazen T.C."/>
        </authorList>
    </citation>
    <scope>NUCLEOTIDE SEQUENCE [LARGE SCALE GENOMIC DNA]</scope>
    <source>
        <strain evidence="2">ATCC 14822 / DSM 2638 / NCIMB 8403 / VKM B-1763</strain>
    </source>
</reference>
<dbReference type="OrthoDB" id="9553549at2"/>
<sequence length="161" mass="19119">MNKDKEHIIRQKCHENVIGFAPFRYRFGKGSFIREGLLNIGIFDDKEGGHLVLTFIFDSDTIETDNDILDRMGRLDFSPITRKGLLTALRNSAEFEQNENFAMHEFSFYFDKMPADIPKLINHCFIPFFLDHLYMRIGEVEWMEDEKIKGLFCRVKDHFKW</sequence>
<dbReference type="AlphaFoldDB" id="C6BZ77"/>
<accession>C6BZ77</accession>
<evidence type="ECO:0000313" key="1">
    <source>
        <dbReference type="EMBL" id="ACS78901.1"/>
    </source>
</evidence>
<protein>
    <submittedName>
        <fullName evidence="1">Uncharacterized protein</fullName>
    </submittedName>
</protein>